<proteinExistence type="predicted"/>
<dbReference type="SUPFAM" id="SSF54909">
    <property type="entry name" value="Dimeric alpha+beta barrel"/>
    <property type="match status" value="1"/>
</dbReference>
<dbReference type="AlphaFoldDB" id="A0A327KI42"/>
<dbReference type="Gene3D" id="3.30.70.100">
    <property type="match status" value="1"/>
</dbReference>
<keyword evidence="2" id="KW-1185">Reference proteome</keyword>
<dbReference type="Proteomes" id="UP000249130">
    <property type="component" value="Unassembled WGS sequence"/>
</dbReference>
<reference evidence="1 2" key="1">
    <citation type="submission" date="2017-07" db="EMBL/GenBank/DDBJ databases">
        <title>Draft Genome Sequences of Select Purple Nonsulfur Bacteria.</title>
        <authorList>
            <person name="Lasarre B."/>
            <person name="Mckinlay J.B."/>
        </authorList>
    </citation>
    <scope>NUCLEOTIDE SEQUENCE [LARGE SCALE GENOMIC DNA]</scope>
    <source>
        <strain evidence="1 2">DSM 5909</strain>
    </source>
</reference>
<evidence type="ECO:0000313" key="1">
    <source>
        <dbReference type="EMBL" id="RAI38127.1"/>
    </source>
</evidence>
<evidence type="ECO:0000313" key="2">
    <source>
        <dbReference type="Proteomes" id="UP000249130"/>
    </source>
</evidence>
<dbReference type="OrthoDB" id="2065010at2"/>
<name>A0A327KI42_9BRAD</name>
<comment type="caution">
    <text evidence="1">The sequence shown here is derived from an EMBL/GenBank/DDBJ whole genome shotgun (WGS) entry which is preliminary data.</text>
</comment>
<dbReference type="EMBL" id="NPEX01000384">
    <property type="protein sequence ID" value="RAI38127.1"/>
    <property type="molecule type" value="Genomic_DNA"/>
</dbReference>
<gene>
    <name evidence="1" type="ORF">CH341_28435</name>
</gene>
<sequence>MIVEMVTFESPKGWDRARVLADAETTIPKWSANPELLRKHFLLGIGETEGTGAGIYIWPSVEAAQRAHDDAWRETIKRRTGDYPTVRYFDLMLLIDNEHDRVTAWDESGTPHERMPA</sequence>
<protein>
    <recommendedName>
        <fullName evidence="3">Monooxygenase</fullName>
    </recommendedName>
</protein>
<accession>A0A327KI42</accession>
<organism evidence="1 2">
    <name type="scientific">Rhodoplanes roseus</name>
    <dbReference type="NCBI Taxonomy" id="29409"/>
    <lineage>
        <taxon>Bacteria</taxon>
        <taxon>Pseudomonadati</taxon>
        <taxon>Pseudomonadota</taxon>
        <taxon>Alphaproteobacteria</taxon>
        <taxon>Hyphomicrobiales</taxon>
        <taxon>Nitrobacteraceae</taxon>
        <taxon>Rhodoplanes</taxon>
    </lineage>
</organism>
<dbReference type="RefSeq" id="WP_111422566.1">
    <property type="nucleotide sequence ID" value="NZ_NPEX01000384.1"/>
</dbReference>
<evidence type="ECO:0008006" key="3">
    <source>
        <dbReference type="Google" id="ProtNLM"/>
    </source>
</evidence>
<dbReference type="InterPro" id="IPR011008">
    <property type="entry name" value="Dimeric_a/b-barrel"/>
</dbReference>